<sequence>MAFLITGIRRVQLAIIMILPIHIPETAVKRSRSSEKNLLLIYFISKTEPFAFLPFQKSQTLLFLFHSDGLSRFFFSFNLKVPGNFSLFLF</sequence>
<dbReference type="Proteomes" id="UP000323506">
    <property type="component" value="Chromosome A06"/>
</dbReference>
<protein>
    <submittedName>
        <fullName evidence="1">Uncharacterized protein</fullName>
    </submittedName>
</protein>
<dbReference type="EMBL" id="CM017693">
    <property type="protein sequence ID" value="TYH12817.1"/>
    <property type="molecule type" value="Genomic_DNA"/>
</dbReference>
<organism evidence="1 2">
    <name type="scientific">Gossypium darwinii</name>
    <name type="common">Darwin's cotton</name>
    <name type="synonym">Gossypium barbadense var. darwinii</name>
    <dbReference type="NCBI Taxonomy" id="34276"/>
    <lineage>
        <taxon>Eukaryota</taxon>
        <taxon>Viridiplantae</taxon>
        <taxon>Streptophyta</taxon>
        <taxon>Embryophyta</taxon>
        <taxon>Tracheophyta</taxon>
        <taxon>Spermatophyta</taxon>
        <taxon>Magnoliopsida</taxon>
        <taxon>eudicotyledons</taxon>
        <taxon>Gunneridae</taxon>
        <taxon>Pentapetalae</taxon>
        <taxon>rosids</taxon>
        <taxon>malvids</taxon>
        <taxon>Malvales</taxon>
        <taxon>Malvaceae</taxon>
        <taxon>Malvoideae</taxon>
        <taxon>Gossypium</taxon>
    </lineage>
</organism>
<proteinExistence type="predicted"/>
<reference evidence="1 2" key="1">
    <citation type="submission" date="2019-06" db="EMBL/GenBank/DDBJ databases">
        <title>WGS assembly of Gossypium darwinii.</title>
        <authorList>
            <person name="Chen Z.J."/>
            <person name="Sreedasyam A."/>
            <person name="Ando A."/>
            <person name="Song Q."/>
            <person name="De L."/>
            <person name="Hulse-Kemp A."/>
            <person name="Ding M."/>
            <person name="Ye W."/>
            <person name="Kirkbride R."/>
            <person name="Jenkins J."/>
            <person name="Plott C."/>
            <person name="Lovell J."/>
            <person name="Lin Y.-M."/>
            <person name="Vaughn R."/>
            <person name="Liu B."/>
            <person name="Li W."/>
            <person name="Simpson S."/>
            <person name="Scheffler B."/>
            <person name="Saski C."/>
            <person name="Grover C."/>
            <person name="Hu G."/>
            <person name="Conover J."/>
            <person name="Carlson J."/>
            <person name="Shu S."/>
            <person name="Boston L."/>
            <person name="Williams M."/>
            <person name="Peterson D."/>
            <person name="Mcgee K."/>
            <person name="Jones D."/>
            <person name="Wendel J."/>
            <person name="Stelly D."/>
            <person name="Grimwood J."/>
            <person name="Schmutz J."/>
        </authorList>
    </citation>
    <scope>NUCLEOTIDE SEQUENCE [LARGE SCALE GENOMIC DNA]</scope>
    <source>
        <strain evidence="1">1808015.09</strain>
    </source>
</reference>
<keyword evidence="2" id="KW-1185">Reference proteome</keyword>
<dbReference type="AlphaFoldDB" id="A0A5D2G3Q0"/>
<accession>A0A5D2G3Q0</accession>
<evidence type="ECO:0000313" key="1">
    <source>
        <dbReference type="EMBL" id="TYH12817.1"/>
    </source>
</evidence>
<gene>
    <name evidence="1" type="ORF">ES288_A06G095900v1</name>
</gene>
<evidence type="ECO:0000313" key="2">
    <source>
        <dbReference type="Proteomes" id="UP000323506"/>
    </source>
</evidence>
<name>A0A5D2G3Q0_GOSDA</name>